<protein>
    <submittedName>
        <fullName evidence="1">Uncharacterized protein</fullName>
    </submittedName>
</protein>
<dbReference type="AlphaFoldDB" id="A0A556VBE1"/>
<reference evidence="1 2" key="1">
    <citation type="journal article" date="2019" name="Genome Biol. Evol.">
        <title>Whole-Genome Sequencing of the Giant Devil Catfish, Bagarius yarrelli.</title>
        <authorList>
            <person name="Jiang W."/>
            <person name="Lv Y."/>
            <person name="Cheng L."/>
            <person name="Yang K."/>
            <person name="Chao B."/>
            <person name="Wang X."/>
            <person name="Li Y."/>
            <person name="Pan X."/>
            <person name="You X."/>
            <person name="Zhang Y."/>
            <person name="Yang J."/>
            <person name="Li J."/>
            <person name="Zhang X."/>
            <person name="Liu S."/>
            <person name="Sun C."/>
            <person name="Yang J."/>
            <person name="Shi Q."/>
        </authorList>
    </citation>
    <scope>NUCLEOTIDE SEQUENCE [LARGE SCALE GENOMIC DNA]</scope>
    <source>
        <strain evidence="1">JWS20170419001</strain>
        <tissue evidence="1">Muscle</tissue>
    </source>
</reference>
<sequence>MICHGDYDRSGASLNLDITLLVLQLLVLYTSFKTPDHVSSLLCHTTQDFGPSHDPGLWTMDHHTTQDFGPSHDPGFGPHEDWTRYTGLDLPIYGLDNYKIQGWTVHDQRFSFTPTYILLTFINEQQINKMNHPPINITTMATNW</sequence>
<evidence type="ECO:0000313" key="2">
    <source>
        <dbReference type="Proteomes" id="UP000319801"/>
    </source>
</evidence>
<comment type="caution">
    <text evidence="1">The sequence shown here is derived from an EMBL/GenBank/DDBJ whole genome shotgun (WGS) entry which is preliminary data.</text>
</comment>
<evidence type="ECO:0000313" key="1">
    <source>
        <dbReference type="EMBL" id="TTH84663.1"/>
    </source>
</evidence>
<organism evidence="1 2">
    <name type="scientific">Bagarius yarrelli</name>
    <name type="common">Goonch</name>
    <name type="synonym">Bagrus yarrelli</name>
    <dbReference type="NCBI Taxonomy" id="175774"/>
    <lineage>
        <taxon>Eukaryota</taxon>
        <taxon>Metazoa</taxon>
        <taxon>Chordata</taxon>
        <taxon>Craniata</taxon>
        <taxon>Vertebrata</taxon>
        <taxon>Euteleostomi</taxon>
        <taxon>Actinopterygii</taxon>
        <taxon>Neopterygii</taxon>
        <taxon>Teleostei</taxon>
        <taxon>Ostariophysi</taxon>
        <taxon>Siluriformes</taxon>
        <taxon>Sisoridae</taxon>
        <taxon>Sisorinae</taxon>
        <taxon>Bagarius</taxon>
    </lineage>
</organism>
<keyword evidence="2" id="KW-1185">Reference proteome</keyword>
<dbReference type="EMBL" id="VCAZ01000211">
    <property type="protein sequence ID" value="TTH84663.1"/>
    <property type="molecule type" value="Genomic_DNA"/>
</dbReference>
<name>A0A556VBE1_BAGYA</name>
<accession>A0A556VBE1</accession>
<dbReference type="Proteomes" id="UP000319801">
    <property type="component" value="Unassembled WGS sequence"/>
</dbReference>
<gene>
    <name evidence="1" type="ORF">Baya_15318</name>
</gene>
<proteinExistence type="predicted"/>